<organism evidence="2 3">
    <name type="scientific">Periweissella beninensis</name>
    <dbReference type="NCBI Taxonomy" id="504936"/>
    <lineage>
        <taxon>Bacteria</taxon>
        <taxon>Bacillati</taxon>
        <taxon>Bacillota</taxon>
        <taxon>Bacilli</taxon>
        <taxon>Lactobacillales</taxon>
        <taxon>Lactobacillaceae</taxon>
        <taxon>Periweissella</taxon>
    </lineage>
</organism>
<evidence type="ECO:0000313" key="3">
    <source>
        <dbReference type="Proteomes" id="UP001057481"/>
    </source>
</evidence>
<evidence type="ECO:0008006" key="4">
    <source>
        <dbReference type="Google" id="ProtNLM"/>
    </source>
</evidence>
<feature type="chain" id="PRO_5045169761" description="Transglycosylase" evidence="1">
    <location>
        <begin position="23"/>
        <end position="121"/>
    </location>
</feature>
<gene>
    <name evidence="2" type="ORF">KAK10_09055</name>
</gene>
<feature type="signal peptide" evidence="1">
    <location>
        <begin position="1"/>
        <end position="22"/>
    </location>
</feature>
<evidence type="ECO:0000256" key="1">
    <source>
        <dbReference type="SAM" id="SignalP"/>
    </source>
</evidence>
<dbReference type="RefSeq" id="WP_205143954.1">
    <property type="nucleotide sequence ID" value="NZ_JAFBDN010000015.1"/>
</dbReference>
<comment type="caution">
    <text evidence="2">The sequence shown here is derived from an EMBL/GenBank/DDBJ whole genome shotgun (WGS) entry which is preliminary data.</text>
</comment>
<evidence type="ECO:0000313" key="2">
    <source>
        <dbReference type="EMBL" id="MCM2438045.1"/>
    </source>
</evidence>
<accession>A0ABT0VJN4</accession>
<keyword evidence="1" id="KW-0732">Signal</keyword>
<name>A0ABT0VJN4_9LACO</name>
<dbReference type="EMBL" id="JAGMVS010000075">
    <property type="protein sequence ID" value="MCM2438045.1"/>
    <property type="molecule type" value="Genomic_DNA"/>
</dbReference>
<proteinExistence type="predicted"/>
<sequence length="121" mass="14078">MKNLIKNVLVCILVIIAFVVVAKPTTSVDASVKSNKHVVYRIAKQNYNWGKTQTKYLNKIIKRESGWNRHARNGRYYGLFQTTNVVDRSVSGQARQGLRYIANRYGTPYRAWLHTQRTGWY</sequence>
<keyword evidence="3" id="KW-1185">Reference proteome</keyword>
<reference evidence="2" key="1">
    <citation type="submission" date="2021-04" db="EMBL/GenBank/DDBJ databases">
        <title>Taxonomic assessment of Weissella genus.</title>
        <authorList>
            <person name="Fanelli F."/>
            <person name="Chieffi D."/>
            <person name="Dell'Aquila A."/>
            <person name="Gyu-Sung C."/>
            <person name="Franz C.M.A.P."/>
            <person name="Fusco V."/>
        </authorList>
    </citation>
    <scope>NUCLEOTIDE SEQUENCE</scope>
    <source>
        <strain evidence="2">LMG 25373</strain>
    </source>
</reference>
<protein>
    <recommendedName>
        <fullName evidence="4">Transglycosylase</fullName>
    </recommendedName>
</protein>
<dbReference type="Proteomes" id="UP001057481">
    <property type="component" value="Unassembled WGS sequence"/>
</dbReference>